<evidence type="ECO:0000256" key="5">
    <source>
        <dbReference type="ARBA" id="ARBA00024416"/>
    </source>
</evidence>
<dbReference type="GO" id="GO:0106361">
    <property type="term" value="F:protein-arginine rhamnosyltransferase activity"/>
    <property type="evidence" value="ECO:0007669"/>
    <property type="project" value="InterPro"/>
</dbReference>
<dbReference type="RefSeq" id="WP_149425533.1">
    <property type="nucleotide sequence ID" value="NZ_CP022579.1"/>
</dbReference>
<evidence type="ECO:0000313" key="8">
    <source>
        <dbReference type="EMBL" id="QEL65227.1"/>
    </source>
</evidence>
<name>A0A5C1EAN5_9RHOO</name>
<proteinExistence type="inferred from homology"/>
<dbReference type="InterPro" id="IPR016633">
    <property type="entry name" value="EarP"/>
</dbReference>
<comment type="similarity">
    <text evidence="4">Belongs to the glycosyltransferase 104 family.</text>
</comment>
<evidence type="ECO:0000256" key="7">
    <source>
        <dbReference type="ARBA" id="ARBA00048472"/>
    </source>
</evidence>
<dbReference type="Proteomes" id="UP000323671">
    <property type="component" value="Chromosome"/>
</dbReference>
<dbReference type="Pfam" id="PF10093">
    <property type="entry name" value="EarP"/>
    <property type="match status" value="1"/>
</dbReference>
<dbReference type="EMBL" id="CP022579">
    <property type="protein sequence ID" value="QEL65227.1"/>
    <property type="molecule type" value="Genomic_DNA"/>
</dbReference>
<gene>
    <name evidence="8" type="ORF">OTERR_17510</name>
</gene>
<comment type="catalytic activity">
    <reaction evidence="7">
        <text>dTDP-beta-L-rhamnose + L-arginyl-[protein] = N(omega)-(alpha-L-rhamnosyl)-L-arginyl-[protein] + dTDP + H(+)</text>
        <dbReference type="Rhea" id="RHEA:66692"/>
        <dbReference type="Rhea" id="RHEA-COMP:10532"/>
        <dbReference type="Rhea" id="RHEA-COMP:17096"/>
        <dbReference type="ChEBI" id="CHEBI:15378"/>
        <dbReference type="ChEBI" id="CHEBI:29965"/>
        <dbReference type="ChEBI" id="CHEBI:57510"/>
        <dbReference type="ChEBI" id="CHEBI:58369"/>
        <dbReference type="ChEBI" id="CHEBI:167445"/>
    </reaction>
    <physiologicalReaction direction="left-to-right" evidence="7">
        <dbReference type="Rhea" id="RHEA:66693"/>
    </physiologicalReaction>
</comment>
<accession>A0A5C1EAN5</accession>
<comment type="function">
    <text evidence="3">Protein-arginine rhamnosyltransferase that catalyzes the transfer of a single rhamnose to elongation factor P (EF-P) on 'Lys-32', a modification required for EF-P-dependent rescue of polyproline stalled ribosomes.</text>
</comment>
<dbReference type="PIRSF" id="PIRSF015557">
    <property type="entry name" value="UCP015557"/>
    <property type="match status" value="1"/>
</dbReference>
<keyword evidence="2" id="KW-0808">Transferase</keyword>
<protein>
    <recommendedName>
        <fullName evidence="5">Protein-arginine rhamnosyltransferase</fullName>
    </recommendedName>
    <alternativeName>
        <fullName evidence="6">EF-P arginine rhamnosyltransferase</fullName>
    </alternativeName>
</protein>
<evidence type="ECO:0000313" key="9">
    <source>
        <dbReference type="Proteomes" id="UP000323671"/>
    </source>
</evidence>
<evidence type="ECO:0000256" key="6">
    <source>
        <dbReference type="ARBA" id="ARBA00030025"/>
    </source>
</evidence>
<evidence type="ECO:0000256" key="3">
    <source>
        <dbReference type="ARBA" id="ARBA00024303"/>
    </source>
</evidence>
<evidence type="ECO:0000256" key="1">
    <source>
        <dbReference type="ARBA" id="ARBA00022676"/>
    </source>
</evidence>
<keyword evidence="1" id="KW-0328">Glycosyltransferase</keyword>
<reference evidence="8 9" key="1">
    <citation type="submission" date="2017-07" db="EMBL/GenBank/DDBJ databases">
        <title>Complete genome sequence of Oryzomicrobium terrae TPP412.</title>
        <authorList>
            <person name="Chiu L.-W."/>
            <person name="Lo K.-J."/>
            <person name="Tsai Y.-M."/>
            <person name="Lin S.-S."/>
            <person name="Kuo C.-H."/>
            <person name="Liu C.-T."/>
        </authorList>
    </citation>
    <scope>NUCLEOTIDE SEQUENCE [LARGE SCALE GENOMIC DNA]</scope>
    <source>
        <strain evidence="8 9">TPP412</strain>
    </source>
</reference>
<dbReference type="NCBIfam" id="TIGR03837">
    <property type="entry name" value="efp_Arg_rhamno"/>
    <property type="match status" value="1"/>
</dbReference>
<dbReference type="KEGG" id="otr:OTERR_17510"/>
<dbReference type="AlphaFoldDB" id="A0A5C1EAN5"/>
<sequence length="398" mass="44630">MATPDLIRPIPSHRWEVFCTVVDNYGDIGVCWRLARQLVQDYGQQVRLWVDDLAAFARLEPTLDPSLPEQSLAGVRICHWPRGDAPFPLPAELGDIVIEAFACPLPEAVEGAMARQSPPPVWLNLEYLSAEAWVEDCHLMVSRHPRWNLDKHFFFPGFTLRTGGLLREQGLLTARKRFQAPQAGERDAFLADLGITLAPGERLVSLFAYATPVLGELFQVLAVDSAQPTRLLLLDRPAQETARAWSGQPLPLGVPYRQGALTVQPLPFLRQADFDRLLWSCDLNLVRGEDSFVRAQWAGRPFVWLIYPQDEQAHLTKLKAFLQRYSEGLPADAAVALNDFWLHWNGALGQGADLARDWAALQAQLPTLRHHAEAWCATLAEQENLAGALVRFCANRLK</sequence>
<evidence type="ECO:0000256" key="2">
    <source>
        <dbReference type="ARBA" id="ARBA00022679"/>
    </source>
</evidence>
<evidence type="ECO:0000256" key="4">
    <source>
        <dbReference type="ARBA" id="ARBA00024346"/>
    </source>
</evidence>
<organism evidence="8 9">
    <name type="scientific">Oryzomicrobium terrae</name>
    <dbReference type="NCBI Taxonomy" id="1735038"/>
    <lineage>
        <taxon>Bacteria</taxon>
        <taxon>Pseudomonadati</taxon>
        <taxon>Pseudomonadota</taxon>
        <taxon>Betaproteobacteria</taxon>
        <taxon>Rhodocyclales</taxon>
        <taxon>Rhodocyclaceae</taxon>
        <taxon>Oryzomicrobium</taxon>
    </lineage>
</organism>
<keyword evidence="9" id="KW-1185">Reference proteome</keyword>